<evidence type="ECO:0000256" key="7">
    <source>
        <dbReference type="ARBA" id="ARBA00019373"/>
    </source>
</evidence>
<feature type="transmembrane region" description="Helical" evidence="19">
    <location>
        <begin position="28"/>
        <end position="44"/>
    </location>
</feature>
<evidence type="ECO:0000313" key="21">
    <source>
        <dbReference type="Proteomes" id="UP000587991"/>
    </source>
</evidence>
<keyword evidence="21" id="KW-1185">Reference proteome</keyword>
<feature type="transmembrane region" description="Helical" evidence="19">
    <location>
        <begin position="149"/>
        <end position="170"/>
    </location>
</feature>
<evidence type="ECO:0000256" key="11">
    <source>
        <dbReference type="ARBA" id="ARBA00022692"/>
    </source>
</evidence>
<feature type="transmembrane region" description="Helical" evidence="19">
    <location>
        <begin position="56"/>
        <end position="71"/>
    </location>
</feature>
<evidence type="ECO:0000256" key="3">
    <source>
        <dbReference type="ARBA" id="ARBA00005119"/>
    </source>
</evidence>
<dbReference type="EMBL" id="JABAIM010000001">
    <property type="protein sequence ID" value="NLR74673.1"/>
    <property type="molecule type" value="Genomic_DNA"/>
</dbReference>
<reference evidence="20 21" key="1">
    <citation type="submission" date="2020-04" db="EMBL/GenBank/DDBJ databases">
        <title>Draft genome of Leeia sp. IMCC25680.</title>
        <authorList>
            <person name="Song J."/>
            <person name="Cho J.-C."/>
        </authorList>
    </citation>
    <scope>NUCLEOTIDE SEQUENCE [LARGE SCALE GENOMIC DNA]</scope>
    <source>
        <strain evidence="20 21">IMCC25680</strain>
    </source>
</reference>
<dbReference type="GO" id="GO:0005886">
    <property type="term" value="C:plasma membrane"/>
    <property type="evidence" value="ECO:0007669"/>
    <property type="project" value="UniProtKB-SubCell"/>
</dbReference>
<name>A0A847S4F2_9NEIS</name>
<feature type="transmembrane region" description="Helical" evidence="19">
    <location>
        <begin position="119"/>
        <end position="137"/>
    </location>
</feature>
<evidence type="ECO:0000256" key="8">
    <source>
        <dbReference type="ARBA" id="ARBA00022475"/>
    </source>
</evidence>
<proteinExistence type="inferred from homology"/>
<evidence type="ECO:0000256" key="9">
    <source>
        <dbReference type="ARBA" id="ARBA00022516"/>
    </source>
</evidence>
<evidence type="ECO:0000256" key="10">
    <source>
        <dbReference type="ARBA" id="ARBA00022679"/>
    </source>
</evidence>
<evidence type="ECO:0000256" key="12">
    <source>
        <dbReference type="ARBA" id="ARBA00022695"/>
    </source>
</evidence>
<feature type="transmembrane region" description="Helical" evidence="19">
    <location>
        <begin position="91"/>
        <end position="110"/>
    </location>
</feature>
<organism evidence="20 21">
    <name type="scientific">Leeia aquatica</name>
    <dbReference type="NCBI Taxonomy" id="2725557"/>
    <lineage>
        <taxon>Bacteria</taxon>
        <taxon>Pseudomonadati</taxon>
        <taxon>Pseudomonadota</taxon>
        <taxon>Betaproteobacteria</taxon>
        <taxon>Neisseriales</taxon>
        <taxon>Leeiaceae</taxon>
        <taxon>Leeia</taxon>
    </lineage>
</organism>
<evidence type="ECO:0000256" key="6">
    <source>
        <dbReference type="ARBA" id="ARBA00012487"/>
    </source>
</evidence>
<keyword evidence="16" id="KW-0594">Phospholipid biosynthesis</keyword>
<sequence>MLKTRILTALVLIPLVLLGLFEASMTVWQLAIAGVLGLAAWEWGRLARMGRLQHSLFILCCLALAGGWYWLSLQSPLWWMHVGIRPGLVQSLLVVSVLGFWLLIVPLWLARQLKIQQTWFLWLAGVLALLPFAWSLVSWRFGLASGRAGAELTLAVMALVWVADSAAYFAGRAFGKHKLAPAISPGKTWEGVAGAFAGTTLYAALAWHWGWLGLLQLSLGQAVLAAVLLTPLSIMGDLYESWLKRCAGIKDSSQLLPGHGGVLDRVDALLAVLPVSFALLLLVKGL</sequence>
<evidence type="ECO:0000256" key="13">
    <source>
        <dbReference type="ARBA" id="ARBA00022989"/>
    </source>
</evidence>
<evidence type="ECO:0000256" key="18">
    <source>
        <dbReference type="RuleBase" id="RU003938"/>
    </source>
</evidence>
<evidence type="ECO:0000256" key="5">
    <source>
        <dbReference type="ARBA" id="ARBA00010185"/>
    </source>
</evidence>
<evidence type="ECO:0000256" key="15">
    <source>
        <dbReference type="ARBA" id="ARBA00023136"/>
    </source>
</evidence>
<feature type="transmembrane region" description="Helical" evidence="19">
    <location>
        <begin position="191"/>
        <end position="210"/>
    </location>
</feature>
<keyword evidence="17" id="KW-1208">Phospholipid metabolism</keyword>
<evidence type="ECO:0000256" key="1">
    <source>
        <dbReference type="ARBA" id="ARBA00001698"/>
    </source>
</evidence>
<evidence type="ECO:0000256" key="14">
    <source>
        <dbReference type="ARBA" id="ARBA00023098"/>
    </source>
</evidence>
<dbReference type="Pfam" id="PF01148">
    <property type="entry name" value="CTP_transf_1"/>
    <property type="match status" value="1"/>
</dbReference>
<keyword evidence="11 18" id="KW-0812">Transmembrane</keyword>
<comment type="catalytic activity">
    <reaction evidence="1 18">
        <text>a 1,2-diacyl-sn-glycero-3-phosphate + CTP + H(+) = a CDP-1,2-diacyl-sn-glycerol + diphosphate</text>
        <dbReference type="Rhea" id="RHEA:16229"/>
        <dbReference type="ChEBI" id="CHEBI:15378"/>
        <dbReference type="ChEBI" id="CHEBI:33019"/>
        <dbReference type="ChEBI" id="CHEBI:37563"/>
        <dbReference type="ChEBI" id="CHEBI:58332"/>
        <dbReference type="ChEBI" id="CHEBI:58608"/>
        <dbReference type="EC" id="2.7.7.41"/>
    </reaction>
</comment>
<dbReference type="Proteomes" id="UP000587991">
    <property type="component" value="Unassembled WGS sequence"/>
</dbReference>
<evidence type="ECO:0000256" key="2">
    <source>
        <dbReference type="ARBA" id="ARBA00004651"/>
    </source>
</evidence>
<keyword evidence="15 19" id="KW-0472">Membrane</keyword>
<keyword evidence="9" id="KW-0444">Lipid biosynthesis</keyword>
<keyword evidence="12 18" id="KW-0548">Nucleotidyltransferase</keyword>
<keyword evidence="13 19" id="KW-1133">Transmembrane helix</keyword>
<dbReference type="PANTHER" id="PTHR46382">
    <property type="entry name" value="PHOSPHATIDATE CYTIDYLYLTRANSFERASE"/>
    <property type="match status" value="1"/>
</dbReference>
<comment type="subcellular location">
    <subcellularLocation>
        <location evidence="2">Cell membrane</location>
        <topology evidence="2">Multi-pass membrane protein</topology>
    </subcellularLocation>
</comment>
<comment type="pathway">
    <text evidence="4">Lipid metabolism.</text>
</comment>
<evidence type="ECO:0000256" key="16">
    <source>
        <dbReference type="ARBA" id="ARBA00023209"/>
    </source>
</evidence>
<feature type="transmembrane region" description="Helical" evidence="19">
    <location>
        <begin position="222"/>
        <end position="242"/>
    </location>
</feature>
<dbReference type="AlphaFoldDB" id="A0A847S4F2"/>
<dbReference type="GO" id="GO:0016024">
    <property type="term" value="P:CDP-diacylglycerol biosynthetic process"/>
    <property type="evidence" value="ECO:0007669"/>
    <property type="project" value="UniProtKB-UniPathway"/>
</dbReference>
<comment type="similarity">
    <text evidence="5 18">Belongs to the CDS family.</text>
</comment>
<comment type="pathway">
    <text evidence="3 18">Phospholipid metabolism; CDP-diacylglycerol biosynthesis; CDP-diacylglycerol from sn-glycerol 3-phosphate: step 3/3.</text>
</comment>
<dbReference type="RefSeq" id="WP_168876270.1">
    <property type="nucleotide sequence ID" value="NZ_JABAIM010000001.1"/>
</dbReference>
<dbReference type="PROSITE" id="PS01315">
    <property type="entry name" value="CDS"/>
    <property type="match status" value="1"/>
</dbReference>
<evidence type="ECO:0000256" key="17">
    <source>
        <dbReference type="ARBA" id="ARBA00023264"/>
    </source>
</evidence>
<comment type="caution">
    <text evidence="20">The sequence shown here is derived from an EMBL/GenBank/DDBJ whole genome shotgun (WGS) entry which is preliminary data.</text>
</comment>
<evidence type="ECO:0000256" key="4">
    <source>
        <dbReference type="ARBA" id="ARBA00005189"/>
    </source>
</evidence>
<dbReference type="InterPro" id="IPR000374">
    <property type="entry name" value="PC_trans"/>
</dbReference>
<evidence type="ECO:0000313" key="20">
    <source>
        <dbReference type="EMBL" id="NLR74673.1"/>
    </source>
</evidence>
<dbReference type="UniPathway" id="UPA00557">
    <property type="reaction ID" value="UER00614"/>
</dbReference>
<protein>
    <recommendedName>
        <fullName evidence="7 18">Phosphatidate cytidylyltransferase</fullName>
        <ecNumber evidence="6 18">2.7.7.41</ecNumber>
    </recommendedName>
</protein>
<keyword evidence="10 18" id="KW-0808">Transferase</keyword>
<evidence type="ECO:0000256" key="19">
    <source>
        <dbReference type="SAM" id="Phobius"/>
    </source>
</evidence>
<keyword evidence="14" id="KW-0443">Lipid metabolism</keyword>
<keyword evidence="8" id="KW-1003">Cell membrane</keyword>
<gene>
    <name evidence="20" type="ORF">HF682_05820</name>
</gene>
<accession>A0A847S4F2</accession>
<dbReference type="EC" id="2.7.7.41" evidence="6 18"/>
<dbReference type="PANTHER" id="PTHR46382:SF1">
    <property type="entry name" value="PHOSPHATIDATE CYTIDYLYLTRANSFERASE"/>
    <property type="match status" value="1"/>
</dbReference>
<dbReference type="GO" id="GO:0004605">
    <property type="term" value="F:phosphatidate cytidylyltransferase activity"/>
    <property type="evidence" value="ECO:0007669"/>
    <property type="project" value="UniProtKB-EC"/>
</dbReference>